<organism evidence="2 3">
    <name type="scientific">Brachionus plicatilis</name>
    <name type="common">Marine rotifer</name>
    <name type="synonym">Brachionus muelleri</name>
    <dbReference type="NCBI Taxonomy" id="10195"/>
    <lineage>
        <taxon>Eukaryota</taxon>
        <taxon>Metazoa</taxon>
        <taxon>Spiralia</taxon>
        <taxon>Gnathifera</taxon>
        <taxon>Rotifera</taxon>
        <taxon>Eurotatoria</taxon>
        <taxon>Monogononta</taxon>
        <taxon>Pseudotrocha</taxon>
        <taxon>Ploima</taxon>
        <taxon>Brachionidae</taxon>
        <taxon>Brachionus</taxon>
    </lineage>
</organism>
<proteinExistence type="predicted"/>
<reference evidence="2 3" key="1">
    <citation type="journal article" date="2018" name="Sci. Rep.">
        <title>Genomic signatures of local adaptation to the degree of environmental predictability in rotifers.</title>
        <authorList>
            <person name="Franch-Gras L."/>
            <person name="Hahn C."/>
            <person name="Garcia-Roger E.M."/>
            <person name="Carmona M.J."/>
            <person name="Serra M."/>
            <person name="Gomez A."/>
        </authorList>
    </citation>
    <scope>NUCLEOTIDE SEQUENCE [LARGE SCALE GENOMIC DNA]</scope>
    <source>
        <strain evidence="2">HYR1</strain>
    </source>
</reference>
<dbReference type="AlphaFoldDB" id="A0A3M7PZ63"/>
<accession>A0A3M7PZ63</accession>
<comment type="caution">
    <text evidence="2">The sequence shown here is derived from an EMBL/GenBank/DDBJ whole genome shotgun (WGS) entry which is preliminary data.</text>
</comment>
<feature type="compositionally biased region" description="Basic and acidic residues" evidence="1">
    <location>
        <begin position="88"/>
        <end position="111"/>
    </location>
</feature>
<evidence type="ECO:0000313" key="3">
    <source>
        <dbReference type="Proteomes" id="UP000276133"/>
    </source>
</evidence>
<dbReference type="PANTHER" id="PTHR15410">
    <property type="entry name" value="HIRA-INTERACTING PROTEIN 3"/>
    <property type="match status" value="1"/>
</dbReference>
<dbReference type="InterPro" id="IPR037647">
    <property type="entry name" value="HIRIP3"/>
</dbReference>
<feature type="compositionally biased region" description="Basic residues" evidence="1">
    <location>
        <begin position="11"/>
        <end position="20"/>
    </location>
</feature>
<evidence type="ECO:0000313" key="2">
    <source>
        <dbReference type="EMBL" id="RNA04496.1"/>
    </source>
</evidence>
<dbReference type="EMBL" id="REGN01008086">
    <property type="protein sequence ID" value="RNA04496.1"/>
    <property type="molecule type" value="Genomic_DNA"/>
</dbReference>
<feature type="compositionally biased region" description="Basic and acidic residues" evidence="1">
    <location>
        <begin position="21"/>
        <end position="37"/>
    </location>
</feature>
<feature type="compositionally biased region" description="Acidic residues" evidence="1">
    <location>
        <begin position="293"/>
        <end position="302"/>
    </location>
</feature>
<evidence type="ECO:0000256" key="1">
    <source>
        <dbReference type="SAM" id="MobiDB-lite"/>
    </source>
</evidence>
<feature type="region of interest" description="Disordered" evidence="1">
    <location>
        <begin position="287"/>
        <end position="342"/>
    </location>
</feature>
<keyword evidence="3" id="KW-1185">Reference proteome</keyword>
<sequence length="342" mass="39300">MEKKDSQTKSKISRGRKPKKAVTEEKEEEMEKKDSQSKPKTPRGRKSKKSLAEENDVEKSKSDDAKSEKEDMESDKSDLENDDSEPDIDAKKETNEKSKKIKYDVKDETRQSGKKIKKPESAKTPKSHTPKKESEKNGKDAEKAADLDESISMKSENDEDEPEDDKSKAYSIQTDPKIIRLRKLLRVANLRIVKNTELEELKSKKARYDFLKKIFIDAGYKNQSLSIASLKRFKAKRDREKEIAELDVSNIIDSGSSRATRSTLSHKIKISSENATKNPHVRLKRVNVKQDSDMESSDEQENPLEKSMSRMRDIIESDNSENEKEDKSNKRKIMNDINDLDN</sequence>
<feature type="compositionally biased region" description="Basic and acidic residues" evidence="1">
    <location>
        <begin position="57"/>
        <end position="79"/>
    </location>
</feature>
<feature type="compositionally biased region" description="Basic residues" evidence="1">
    <location>
        <begin position="40"/>
        <end position="49"/>
    </location>
</feature>
<dbReference type="PANTHER" id="PTHR15410:SF2">
    <property type="entry name" value="HIRA-INTERACTING PROTEIN 3"/>
    <property type="match status" value="1"/>
</dbReference>
<name>A0A3M7PZ63_BRAPC</name>
<feature type="compositionally biased region" description="Basic and acidic residues" evidence="1">
    <location>
        <begin position="130"/>
        <end position="146"/>
    </location>
</feature>
<dbReference type="Proteomes" id="UP000276133">
    <property type="component" value="Unassembled WGS sequence"/>
</dbReference>
<dbReference type="OrthoDB" id="552755at2759"/>
<feature type="region of interest" description="Disordered" evidence="1">
    <location>
        <begin position="1"/>
        <end position="172"/>
    </location>
</feature>
<feature type="compositionally biased region" description="Basic and acidic residues" evidence="1">
    <location>
        <begin position="303"/>
        <end position="328"/>
    </location>
</feature>
<gene>
    <name evidence="2" type="ORF">BpHYR1_006114</name>
</gene>
<protein>
    <submittedName>
        <fullName evidence="2">Uncharacterized protein</fullName>
    </submittedName>
</protein>
<dbReference type="GO" id="GO:0005634">
    <property type="term" value="C:nucleus"/>
    <property type="evidence" value="ECO:0007669"/>
    <property type="project" value="TreeGrafter"/>
</dbReference>